<dbReference type="SUPFAM" id="SSF56300">
    <property type="entry name" value="Metallo-dependent phosphatases"/>
    <property type="match status" value="1"/>
</dbReference>
<evidence type="ECO:0000313" key="2">
    <source>
        <dbReference type="Proteomes" id="UP000238034"/>
    </source>
</evidence>
<keyword evidence="2" id="KW-1185">Reference proteome</keyword>
<dbReference type="RefSeq" id="WP_106292857.1">
    <property type="nucleotide sequence ID" value="NZ_PVTH01000004.1"/>
</dbReference>
<dbReference type="InterPro" id="IPR029052">
    <property type="entry name" value="Metallo-depent_PP-like"/>
</dbReference>
<dbReference type="EMBL" id="PVTH01000004">
    <property type="protein sequence ID" value="PRY53288.1"/>
    <property type="molecule type" value="Genomic_DNA"/>
</dbReference>
<dbReference type="PANTHER" id="PTHR37031:SF2">
    <property type="entry name" value="PHOD-LIKE PHOSPHATASE METALLOPHOSPHATASE DOMAIN-CONTAINING PROTEIN"/>
    <property type="match status" value="1"/>
</dbReference>
<reference evidence="1 2" key="1">
    <citation type="submission" date="2018-03" db="EMBL/GenBank/DDBJ databases">
        <title>Genomic Encyclopedia of Type Strains, Phase III (KMG-III): the genomes of soil and plant-associated and newly described type strains.</title>
        <authorList>
            <person name="Whitman W."/>
        </authorList>
    </citation>
    <scope>NUCLEOTIDE SEQUENCE [LARGE SCALE GENOMIC DNA]</scope>
    <source>
        <strain evidence="1 2">CGMCC 1.9313</strain>
    </source>
</reference>
<name>A0A2T0U5Z5_9SPHI</name>
<dbReference type="Proteomes" id="UP000238034">
    <property type="component" value="Unassembled WGS sequence"/>
</dbReference>
<comment type="caution">
    <text evidence="1">The sequence shown here is derived from an EMBL/GenBank/DDBJ whole genome shotgun (WGS) entry which is preliminary data.</text>
</comment>
<dbReference type="OrthoDB" id="9795624at2"/>
<sequence length="866" mass="97048">MASPKLIAGPILRRVDKKKVSVWVAFSSNYHCSLNIYEGDGIKLTASGDNTSSVTEAPLTTVKNTAPTVQFGARLWIALITAEISTPGLQADQIYSYNVLFESSDDPSDKGDLRTEGLLSDEKHEERAQKAIGYKTDVLPTFLLPSDDPAKLFLAQASCRKMHGHGEDALSYLDKEIEDFNKATTKDIQKRPQQLFLTGDQIYADDVAGMLLRYTGNADGFSRVGEEQIRVRENNTSPIEQFTAEHVTFPPYLRQYIMSKYAGFTSGSADCHLIGFEEFSGVYLNYWSLRSWHIDFYKKVEKLIKDNKDSVLNEVVSSLLDSEAVEDDPTLISVIMDRENLRGKAKEYVFDEGMRETFANTTNAKFVQWKEKVRSTMRRELRELANFASTLPSVSRVMANVPCYMIFDDHEITDDWYITQRWKNQVLSKPLGRDIIRNGLMAYAVFQDWGNVPDEYVPIGDSTESSSGLTEKTKFIRLVNEYCYRVANKLKLDTLVSEVIEPMEILLGMADEASKLKWHYNVATGKATTYVLNTRTSRTYPSLNTPPGLISDDSFSEQLPENVAESTPFTVVISPVPVLGLASFEELIQPLAASVVGLSHNSGANQGVVAGEIEFDFEAWSFNVAAFENLLEKLDNYKKVILLSGDVHYGSSAVLDYWKGEGTAPSSRIVQLTSSSSKNRWMENMAFFKSAIIQKIFTGIGSDLEKVGWKDKILSLSGNVSIRNRQRLRQNPGVIPVAGWQAGATVSQKPDYGWRLKFIKDDRSSADEFFTSDIDLNNATSLKDGYKKVVQRHLQTFVSGVSKRLVWPSHVSKITFSADGEEWKVNHEFLFRKGDLDISKRSVGSHITHVISLKTPAAEIVKPVLP</sequence>
<protein>
    <submittedName>
        <fullName evidence="1">PhoD-like phosphatase</fullName>
    </submittedName>
</protein>
<gene>
    <name evidence="1" type="ORF">B0I27_104298</name>
</gene>
<dbReference type="Gene3D" id="3.60.21.70">
    <property type="entry name" value="PhoD-like phosphatase"/>
    <property type="match status" value="1"/>
</dbReference>
<dbReference type="AlphaFoldDB" id="A0A2T0U5Z5"/>
<accession>A0A2T0U5Z5</accession>
<evidence type="ECO:0000313" key="1">
    <source>
        <dbReference type="EMBL" id="PRY53288.1"/>
    </source>
</evidence>
<proteinExistence type="predicted"/>
<organism evidence="1 2">
    <name type="scientific">Arcticibacter pallidicorallinus</name>
    <dbReference type="NCBI Taxonomy" id="1259464"/>
    <lineage>
        <taxon>Bacteria</taxon>
        <taxon>Pseudomonadati</taxon>
        <taxon>Bacteroidota</taxon>
        <taxon>Sphingobacteriia</taxon>
        <taxon>Sphingobacteriales</taxon>
        <taxon>Sphingobacteriaceae</taxon>
        <taxon>Arcticibacter</taxon>
    </lineage>
</organism>
<dbReference type="InterPro" id="IPR038607">
    <property type="entry name" value="PhoD-like_sf"/>
</dbReference>
<dbReference type="PANTHER" id="PTHR37031">
    <property type="entry name" value="METALLOPHOSPHATASE BINDING DOMAIN PROTEIN"/>
    <property type="match status" value="1"/>
</dbReference>